<dbReference type="AlphaFoldDB" id="A0A2T2N0Z7"/>
<evidence type="ECO:0000313" key="2">
    <source>
        <dbReference type="EMBL" id="PSN58718.1"/>
    </source>
</evidence>
<reference evidence="2 3" key="1">
    <citation type="journal article" date="2018" name="Front. Microbiol.">
        <title>Genome-Wide Analysis of Corynespora cassiicola Leaf Fall Disease Putative Effectors.</title>
        <authorList>
            <person name="Lopez D."/>
            <person name="Ribeiro S."/>
            <person name="Label P."/>
            <person name="Fumanal B."/>
            <person name="Venisse J.S."/>
            <person name="Kohler A."/>
            <person name="de Oliveira R.R."/>
            <person name="Labutti K."/>
            <person name="Lipzen A."/>
            <person name="Lail K."/>
            <person name="Bauer D."/>
            <person name="Ohm R.A."/>
            <person name="Barry K.W."/>
            <person name="Spatafora J."/>
            <person name="Grigoriev I.V."/>
            <person name="Martin F.M."/>
            <person name="Pujade-Renaud V."/>
        </authorList>
    </citation>
    <scope>NUCLEOTIDE SEQUENCE [LARGE SCALE GENOMIC DNA]</scope>
    <source>
        <strain evidence="2 3">Philippines</strain>
    </source>
</reference>
<feature type="compositionally biased region" description="Basic residues" evidence="1">
    <location>
        <begin position="91"/>
        <end position="101"/>
    </location>
</feature>
<dbReference type="OrthoDB" id="5425161at2759"/>
<accession>A0A2T2N0Z7</accession>
<gene>
    <name evidence="2" type="ORF">BS50DRAFT_668106</name>
</gene>
<feature type="region of interest" description="Disordered" evidence="1">
    <location>
        <begin position="71"/>
        <end position="101"/>
    </location>
</feature>
<evidence type="ECO:0000313" key="3">
    <source>
        <dbReference type="Proteomes" id="UP000240883"/>
    </source>
</evidence>
<sequence length="101" mass="11375">MPQTSSTKQEIEAPSSPIRDKVRRHRSSSPASIVEVLDQFRKGAKSMLRSQALFTNRAAELEGKRGCVATREPQKKADFKKRKTLGSTSRRIGRAPRRPLE</sequence>
<dbReference type="Proteomes" id="UP000240883">
    <property type="component" value="Unassembled WGS sequence"/>
</dbReference>
<name>A0A2T2N0Z7_CORCC</name>
<keyword evidence="3" id="KW-1185">Reference proteome</keyword>
<feature type="region of interest" description="Disordered" evidence="1">
    <location>
        <begin position="1"/>
        <end position="31"/>
    </location>
</feature>
<dbReference type="EMBL" id="KZ678211">
    <property type="protein sequence ID" value="PSN58718.1"/>
    <property type="molecule type" value="Genomic_DNA"/>
</dbReference>
<proteinExistence type="predicted"/>
<organism evidence="2 3">
    <name type="scientific">Corynespora cassiicola Philippines</name>
    <dbReference type="NCBI Taxonomy" id="1448308"/>
    <lineage>
        <taxon>Eukaryota</taxon>
        <taxon>Fungi</taxon>
        <taxon>Dikarya</taxon>
        <taxon>Ascomycota</taxon>
        <taxon>Pezizomycotina</taxon>
        <taxon>Dothideomycetes</taxon>
        <taxon>Pleosporomycetidae</taxon>
        <taxon>Pleosporales</taxon>
        <taxon>Corynesporascaceae</taxon>
        <taxon>Corynespora</taxon>
    </lineage>
</organism>
<evidence type="ECO:0000256" key="1">
    <source>
        <dbReference type="SAM" id="MobiDB-lite"/>
    </source>
</evidence>
<protein>
    <submittedName>
        <fullName evidence="2">Uncharacterized protein</fullName>
    </submittedName>
</protein>
<dbReference type="STRING" id="1448308.A0A2T2N0Z7"/>